<dbReference type="EMBL" id="QUTA01006821">
    <property type="protein sequence ID" value="RHY09420.1"/>
    <property type="molecule type" value="Genomic_DNA"/>
</dbReference>
<dbReference type="AlphaFoldDB" id="A0A397BX50"/>
<dbReference type="Proteomes" id="UP000285430">
    <property type="component" value="Unassembled WGS sequence"/>
</dbReference>
<dbReference type="EMBL" id="QUTD01005736">
    <property type="protein sequence ID" value="RHY59862.1"/>
    <property type="molecule type" value="Genomic_DNA"/>
</dbReference>
<dbReference type="EMBL" id="QUTH01002332">
    <property type="protein sequence ID" value="RHZ26556.1"/>
    <property type="molecule type" value="Genomic_DNA"/>
</dbReference>
<dbReference type="Proteomes" id="UP000266239">
    <property type="component" value="Unassembled WGS sequence"/>
</dbReference>
<evidence type="ECO:0000313" key="7">
    <source>
        <dbReference type="EMBL" id="RHZ11871.1"/>
    </source>
</evidence>
<dbReference type="EMBL" id="QUTF01014717">
    <property type="protein sequence ID" value="RHZ11871.1"/>
    <property type="molecule type" value="Genomic_DNA"/>
</dbReference>
<dbReference type="EMBL" id="QUTE01011288">
    <property type="protein sequence ID" value="RHZ10381.1"/>
    <property type="molecule type" value="Genomic_DNA"/>
</dbReference>
<evidence type="ECO:0000313" key="11">
    <source>
        <dbReference type="Proteomes" id="UP000266196"/>
    </source>
</evidence>
<evidence type="ECO:0000313" key="8">
    <source>
        <dbReference type="EMBL" id="RHZ26556.1"/>
    </source>
</evidence>
<evidence type="ECO:0000313" key="14">
    <source>
        <dbReference type="Proteomes" id="UP000285430"/>
    </source>
</evidence>
<evidence type="ECO:0000313" key="2">
    <source>
        <dbReference type="EMBL" id="RHY24511.1"/>
    </source>
</evidence>
<dbReference type="Proteomes" id="UP000265716">
    <property type="component" value="Unassembled WGS sequence"/>
</dbReference>
<evidence type="ECO:0000313" key="15">
    <source>
        <dbReference type="Proteomes" id="UP000285712"/>
    </source>
</evidence>
<evidence type="ECO:0000313" key="1">
    <source>
        <dbReference type="EMBL" id="RHY09420.1"/>
    </source>
</evidence>
<dbReference type="Proteomes" id="UP000265427">
    <property type="component" value="Unassembled WGS sequence"/>
</dbReference>
<dbReference type="EMBL" id="QUSZ01001845">
    <property type="protein sequence ID" value="RHY24511.1"/>
    <property type="molecule type" value="Genomic_DNA"/>
</dbReference>
<evidence type="ECO:0000313" key="6">
    <source>
        <dbReference type="EMBL" id="RHZ10381.1"/>
    </source>
</evidence>
<sequence>MERTFGTNVPLIKPHRIQMTCSYDKHKAQLRAVTDKCLVLEVAADQARVVRRDRDRLAQLLTVKSNDMTHLRRQTDALQKQLSNVHALVTKLTRQVDVLERAKGTADATVRFTSK</sequence>
<evidence type="ECO:0000313" key="9">
    <source>
        <dbReference type="Proteomes" id="UP000265427"/>
    </source>
</evidence>
<dbReference type="Proteomes" id="UP000285712">
    <property type="component" value="Unassembled WGS sequence"/>
</dbReference>
<evidence type="ECO:0000313" key="5">
    <source>
        <dbReference type="EMBL" id="RHZ01548.1"/>
    </source>
</evidence>
<comment type="caution">
    <text evidence="2">The sequence shown here is derived from an EMBL/GenBank/DDBJ whole genome shotgun (WGS) entry which is preliminary data.</text>
</comment>
<dbReference type="Proteomes" id="UP000266196">
    <property type="component" value="Unassembled WGS sequence"/>
</dbReference>
<gene>
    <name evidence="1" type="ORF">DYB25_008699</name>
    <name evidence="7" type="ORF">DYB26_014142</name>
    <name evidence="4" type="ORF">DYB30_002193</name>
    <name evidence="6" type="ORF">DYB31_002793</name>
    <name evidence="5" type="ORF">DYB35_004016</name>
    <name evidence="2" type="ORF">DYB36_002487</name>
    <name evidence="8" type="ORF">DYB37_006602</name>
    <name evidence="3" type="ORF">DYB38_006977</name>
</gene>
<protein>
    <submittedName>
        <fullName evidence="2">Uncharacterized protein</fullName>
    </submittedName>
</protein>
<dbReference type="EMBL" id="QUTC01005260">
    <property type="protein sequence ID" value="RHY59263.1"/>
    <property type="molecule type" value="Genomic_DNA"/>
</dbReference>
<reference evidence="9 10" key="1">
    <citation type="submission" date="2018-08" db="EMBL/GenBank/DDBJ databases">
        <title>Aphanomyces genome sequencing and annotation.</title>
        <authorList>
            <person name="Minardi D."/>
            <person name="Oidtmann B."/>
            <person name="Van Der Giezen M."/>
            <person name="Studholme D.J."/>
        </authorList>
    </citation>
    <scope>NUCLEOTIDE SEQUENCE [LARGE SCALE GENOMIC DNA]</scope>
    <source>
        <strain evidence="6 11">197901</strain>
        <strain evidence="4 13">D2</strain>
        <strain evidence="8 14">Da</strain>
        <strain evidence="7 16">FDL457</strain>
        <strain evidence="2 9">Kv</strain>
        <strain evidence="3 10">SA</strain>
        <strain evidence="5 15">Sv</strain>
        <strain evidence="1 12">Yx</strain>
    </source>
</reference>
<organism evidence="2 9">
    <name type="scientific">Aphanomyces astaci</name>
    <name type="common">Crayfish plague agent</name>
    <dbReference type="NCBI Taxonomy" id="112090"/>
    <lineage>
        <taxon>Eukaryota</taxon>
        <taxon>Sar</taxon>
        <taxon>Stramenopiles</taxon>
        <taxon>Oomycota</taxon>
        <taxon>Saprolegniomycetes</taxon>
        <taxon>Saprolegniales</taxon>
        <taxon>Verrucalvaceae</taxon>
        <taxon>Aphanomyces</taxon>
    </lineage>
</organism>
<dbReference type="VEuPathDB" id="FungiDB:H257_11833"/>
<proteinExistence type="predicted"/>
<name>A0A397BX50_APHAT</name>
<evidence type="ECO:0000313" key="12">
    <source>
        <dbReference type="Proteomes" id="UP000266239"/>
    </source>
</evidence>
<dbReference type="EMBL" id="QUTG01000710">
    <property type="protein sequence ID" value="RHZ01548.1"/>
    <property type="molecule type" value="Genomic_DNA"/>
</dbReference>
<dbReference type="Proteomes" id="UP000286510">
    <property type="component" value="Unassembled WGS sequence"/>
</dbReference>
<evidence type="ECO:0000313" key="16">
    <source>
        <dbReference type="Proteomes" id="UP000286510"/>
    </source>
</evidence>
<dbReference type="Proteomes" id="UP000266643">
    <property type="component" value="Unassembled WGS sequence"/>
</dbReference>
<evidence type="ECO:0000313" key="13">
    <source>
        <dbReference type="Proteomes" id="UP000266643"/>
    </source>
</evidence>
<evidence type="ECO:0000313" key="4">
    <source>
        <dbReference type="EMBL" id="RHY59862.1"/>
    </source>
</evidence>
<evidence type="ECO:0000313" key="10">
    <source>
        <dbReference type="Proteomes" id="UP000265716"/>
    </source>
</evidence>
<accession>A0A397BX50</accession>
<evidence type="ECO:0000313" key="3">
    <source>
        <dbReference type="EMBL" id="RHY59263.1"/>
    </source>
</evidence>